<comment type="caution">
    <text evidence="2">The sequence shown here is derived from an EMBL/GenBank/DDBJ whole genome shotgun (WGS) entry which is preliminary data.</text>
</comment>
<feature type="non-terminal residue" evidence="2">
    <location>
        <position position="831"/>
    </location>
</feature>
<organism evidence="2 3">
    <name type="scientific">Entomortierella chlamydospora</name>
    <dbReference type="NCBI Taxonomy" id="101097"/>
    <lineage>
        <taxon>Eukaryota</taxon>
        <taxon>Fungi</taxon>
        <taxon>Fungi incertae sedis</taxon>
        <taxon>Mucoromycota</taxon>
        <taxon>Mortierellomycotina</taxon>
        <taxon>Mortierellomycetes</taxon>
        <taxon>Mortierellales</taxon>
        <taxon>Mortierellaceae</taxon>
        <taxon>Entomortierella</taxon>
    </lineage>
</organism>
<evidence type="ECO:0000313" key="2">
    <source>
        <dbReference type="EMBL" id="KAG0000603.1"/>
    </source>
</evidence>
<feature type="compositionally biased region" description="Low complexity" evidence="1">
    <location>
        <begin position="141"/>
        <end position="155"/>
    </location>
</feature>
<accession>A0A9P6STI5</accession>
<reference evidence="2" key="1">
    <citation type="journal article" date="2020" name="Fungal Divers.">
        <title>Resolving the Mortierellaceae phylogeny through synthesis of multi-gene phylogenetics and phylogenomics.</title>
        <authorList>
            <person name="Vandepol N."/>
            <person name="Liber J."/>
            <person name="Desiro A."/>
            <person name="Na H."/>
            <person name="Kennedy M."/>
            <person name="Barry K."/>
            <person name="Grigoriev I.V."/>
            <person name="Miller A.N."/>
            <person name="O'Donnell K."/>
            <person name="Stajich J.E."/>
            <person name="Bonito G."/>
        </authorList>
    </citation>
    <scope>NUCLEOTIDE SEQUENCE</scope>
    <source>
        <strain evidence="2">NRRL 2769</strain>
    </source>
</reference>
<name>A0A9P6STI5_9FUNG</name>
<feature type="compositionally biased region" description="Polar residues" evidence="1">
    <location>
        <begin position="124"/>
        <end position="140"/>
    </location>
</feature>
<dbReference type="EMBL" id="JAAAID010003120">
    <property type="protein sequence ID" value="KAG0000603.1"/>
    <property type="molecule type" value="Genomic_DNA"/>
</dbReference>
<feature type="compositionally biased region" description="Basic and acidic residues" evidence="1">
    <location>
        <begin position="542"/>
        <end position="552"/>
    </location>
</feature>
<evidence type="ECO:0000313" key="3">
    <source>
        <dbReference type="Proteomes" id="UP000703661"/>
    </source>
</evidence>
<feature type="compositionally biased region" description="Polar residues" evidence="1">
    <location>
        <begin position="770"/>
        <end position="812"/>
    </location>
</feature>
<dbReference type="AlphaFoldDB" id="A0A9P6STI5"/>
<gene>
    <name evidence="2" type="ORF">BGZ80_006336</name>
</gene>
<sequence length="831" mass="93282">MSKSGAQSVSASASASASSYDPHSLPPNVKGLIQRYLAVSLPTINLTPEFIDVLDKSSILIPSKIKVTMRWWKEDSASSLSVFPKLNSPLPEAIERNQNLLRLKQQQEKHHQRQHQHQDKSLDRQQNSTSQLSHRYNPTIPTLSSSNTQPSTSTQAHHRSAAASFLKRPWSGARLLSVFRKGKKSKEHKAAIPDTAAQDVSTSINPTTDAKNIDALKSTHVGAGLDSVEADAKPLPSLPESAFPITVAYPIRCSLDQLHRYFLEMTSLNLEIQITPDLTIITAVPNIIDLFRNINATFSGVFPFSTVVQNNDPRLRSEKLFKKRVVLGMVVFQAWSQDTSDVGDDSDESDSVSTRSVLAMLEENGATRHPHHSHRRQNSLHDQYIRSAYRPEQHTPPPPPQFPQSSQRAHPAHPALGPPHPHGSGQNPYNPVKPVNPIQHPMHQHHLHQSHLHQPHLQQLQQHGEHRHQQVGIAPPRTQFPREQGHMIQGRPNDHDGYTPRISMHYGEGVPSGDHRTFLSRPYGAGVADDSTFRNKGTQSRQDIHRSSRERLPYSFARQPVSGQSGGPVRNQSRYTNVRIPAPGVDPSNERPLHYDRYNCSQPTSDEYFHDDLQRREDNTNPLSQNSRSRPRASATAAAIGRLNSVLARGEDLRQGMRTSLALDPEEVRVMSTRNIRSSAMRDDIDDDRYLPYHEVLPYWPSKSKFSLEMSIPTAYLTSRGLLKGSHGRKHTSKSTLRSGQDRPPTSQRMDWERAGDSRTPYRQSPILATETSEQQQHQRPIRQVSPQYQTSLQGRTRQPATGPTLVTSTESAPRLLRRSGRPIQFGKISP</sequence>
<feature type="compositionally biased region" description="Low complexity" evidence="1">
    <location>
        <begin position="1"/>
        <end position="19"/>
    </location>
</feature>
<keyword evidence="3" id="KW-1185">Reference proteome</keyword>
<feature type="region of interest" description="Disordered" evidence="1">
    <location>
        <begin position="390"/>
        <end position="435"/>
    </location>
</feature>
<evidence type="ECO:0000256" key="1">
    <source>
        <dbReference type="SAM" id="MobiDB-lite"/>
    </source>
</evidence>
<feature type="compositionally biased region" description="Low complexity" evidence="1">
    <location>
        <begin position="403"/>
        <end position="415"/>
    </location>
</feature>
<feature type="region of interest" description="Disordered" evidence="1">
    <location>
        <begin position="105"/>
        <end position="164"/>
    </location>
</feature>
<feature type="region of interest" description="Disordered" evidence="1">
    <location>
        <begin position="1"/>
        <end position="24"/>
    </location>
</feature>
<feature type="region of interest" description="Disordered" evidence="1">
    <location>
        <begin position="523"/>
        <end position="607"/>
    </location>
</feature>
<feature type="compositionally biased region" description="Basic and acidic residues" evidence="1">
    <location>
        <begin position="588"/>
        <end position="597"/>
    </location>
</feature>
<feature type="region of interest" description="Disordered" evidence="1">
    <location>
        <begin position="723"/>
        <end position="831"/>
    </location>
</feature>
<protein>
    <submittedName>
        <fullName evidence="2">Uncharacterized protein</fullName>
    </submittedName>
</protein>
<feature type="compositionally biased region" description="Polar residues" evidence="1">
    <location>
        <begin position="734"/>
        <end position="749"/>
    </location>
</feature>
<dbReference type="Proteomes" id="UP000703661">
    <property type="component" value="Unassembled WGS sequence"/>
</dbReference>
<proteinExistence type="predicted"/>